<protein>
    <submittedName>
        <fullName evidence="1">Nudix hydrolase 8</fullName>
    </submittedName>
</protein>
<proteinExistence type="predicted"/>
<sequence>AWPVPPPRPSKAVKLLPRPAPPSSGETSPSVLARASSLSPPGALGVPVALDRTCCPTACRRRANSAAGGCWREPRLGCARGLRRPRSSCRCARCAGSRRYSTRCGPAAWPGSTRVTSGGKCDPTDRDVVHTALRETQEELGLAVPEEQVWGVLRPVHDREKATVVPVLAGVGPLDPQSLRPNPEEVDEVFALPLAHLLQEQNQGYTHFCRGGHFQYTLPVFLHGPHRVWGLTAIITEFTLKLLAPGVYQPRLAGPELPRG</sequence>
<reference evidence="1" key="1">
    <citation type="submission" date="2020-11" db="EMBL/GenBank/DDBJ databases">
        <authorList>
            <person name="Davenport K.M."/>
            <person name="Bickhart D.M."/>
            <person name="Smith T.P.L."/>
            <person name="Murdoch B.M."/>
            <person name="Rosen B.D."/>
        </authorList>
    </citation>
    <scope>NUCLEOTIDE SEQUENCE [LARGE SCALE GENOMIC DNA]</scope>
    <source>
        <strain evidence="1">OAR_USU_Benz2616</strain>
    </source>
</reference>
<gene>
    <name evidence="1" type="primary">NUDT8</name>
</gene>
<accession>A0AC11BNJ0</accession>
<reference evidence="1" key="3">
    <citation type="submission" date="2025-09" db="UniProtKB">
        <authorList>
            <consortium name="Ensembl"/>
        </authorList>
    </citation>
    <scope>IDENTIFICATION</scope>
</reference>
<evidence type="ECO:0000313" key="1">
    <source>
        <dbReference type="Ensembl" id="ENSOARP00020017369.2"/>
    </source>
</evidence>
<reference evidence="1" key="2">
    <citation type="submission" date="2025-08" db="UniProtKB">
        <authorList>
            <consortium name="Ensembl"/>
        </authorList>
    </citation>
    <scope>IDENTIFICATION</scope>
</reference>
<organism evidence="1">
    <name type="scientific">Ovis aries</name>
    <name type="common">Sheep</name>
    <dbReference type="NCBI Taxonomy" id="9940"/>
    <lineage>
        <taxon>Eukaryota</taxon>
        <taxon>Metazoa</taxon>
        <taxon>Chordata</taxon>
        <taxon>Craniata</taxon>
        <taxon>Vertebrata</taxon>
        <taxon>Euteleostomi</taxon>
        <taxon>Mammalia</taxon>
        <taxon>Eutheria</taxon>
        <taxon>Laurasiatheria</taxon>
        <taxon>Artiodactyla</taxon>
        <taxon>Ruminantia</taxon>
        <taxon>Pecora</taxon>
        <taxon>Bovidae</taxon>
        <taxon>Caprinae</taxon>
        <taxon>Ovis</taxon>
    </lineage>
</organism>
<dbReference type="Ensembl" id="ENSOART00020020986.2">
    <property type="protein sequence ID" value="ENSOARP00020017369.2"/>
    <property type="gene ID" value="ENSOARG00020013703.2"/>
</dbReference>
<name>A0AC11BNJ0_SHEEP</name>